<keyword evidence="1" id="KW-1133">Transmembrane helix</keyword>
<gene>
    <name evidence="2" type="ORF">BDFB_003246</name>
</gene>
<evidence type="ECO:0000313" key="2">
    <source>
        <dbReference type="EMBL" id="RZB39866.1"/>
    </source>
</evidence>
<dbReference type="Gene3D" id="1.20.1070.10">
    <property type="entry name" value="Rhodopsin 7-helix transmembrane proteins"/>
    <property type="match status" value="1"/>
</dbReference>
<feature type="transmembrane region" description="Helical" evidence="1">
    <location>
        <begin position="39"/>
        <end position="59"/>
    </location>
</feature>
<dbReference type="GO" id="GO:0072545">
    <property type="term" value="F:L-tyrosine binding"/>
    <property type="evidence" value="ECO:0007669"/>
    <property type="project" value="InterPro"/>
</dbReference>
<dbReference type="STRING" id="1661398.A0A482V9K3"/>
<dbReference type="AlphaFoldDB" id="A0A482V9K3"/>
<keyword evidence="3" id="KW-1185">Reference proteome</keyword>
<dbReference type="GO" id="GO:0035643">
    <property type="term" value="F:L-DOPA receptor activity"/>
    <property type="evidence" value="ECO:0007669"/>
    <property type="project" value="TreeGrafter"/>
</dbReference>
<dbReference type="InterPro" id="IPR001414">
    <property type="entry name" value="GPR143"/>
</dbReference>
<feature type="transmembrane region" description="Helical" evidence="1">
    <location>
        <begin position="71"/>
        <end position="89"/>
    </location>
</feature>
<evidence type="ECO:0000313" key="3">
    <source>
        <dbReference type="Proteomes" id="UP000292052"/>
    </source>
</evidence>
<dbReference type="PRINTS" id="PR00965">
    <property type="entry name" value="OCULARALBNSM"/>
</dbReference>
<dbReference type="Proteomes" id="UP000292052">
    <property type="component" value="Unassembled WGS sequence"/>
</dbReference>
<dbReference type="PANTHER" id="PTHR15177">
    <property type="entry name" value="G-PROTEIN COUPLED RECEPTOR 143"/>
    <property type="match status" value="1"/>
</dbReference>
<feature type="transmembrane region" description="Helical" evidence="1">
    <location>
        <begin position="109"/>
        <end position="130"/>
    </location>
</feature>
<keyword evidence="2" id="KW-0675">Receptor</keyword>
<dbReference type="GO" id="GO:0005886">
    <property type="term" value="C:plasma membrane"/>
    <property type="evidence" value="ECO:0007669"/>
    <property type="project" value="TreeGrafter"/>
</dbReference>
<reference evidence="2 3" key="1">
    <citation type="submission" date="2017-03" db="EMBL/GenBank/DDBJ databases">
        <title>Genome of the blue death feigning beetle - Asbolus verrucosus.</title>
        <authorList>
            <person name="Rider S.D."/>
        </authorList>
    </citation>
    <scope>NUCLEOTIDE SEQUENCE [LARGE SCALE GENOMIC DNA]</scope>
    <source>
        <strain evidence="2">Butters</strain>
        <tissue evidence="2">Head and leg muscle</tissue>
    </source>
</reference>
<dbReference type="GO" id="GO:0032438">
    <property type="term" value="P:melanosome organization"/>
    <property type="evidence" value="ECO:0007669"/>
    <property type="project" value="TreeGrafter"/>
</dbReference>
<accession>A0A482V9K3</accession>
<dbReference type="PANTHER" id="PTHR15177:SF2">
    <property type="entry name" value="G-PROTEIN COUPLED RECEPTOR 143"/>
    <property type="match status" value="1"/>
</dbReference>
<dbReference type="Pfam" id="PF02101">
    <property type="entry name" value="Ocular_alb"/>
    <property type="match status" value="1"/>
</dbReference>
<dbReference type="EMBL" id="QDEB01124591">
    <property type="protein sequence ID" value="RZB39866.1"/>
    <property type="molecule type" value="Genomic_DNA"/>
</dbReference>
<proteinExistence type="predicted"/>
<protein>
    <submittedName>
        <fullName evidence="2">G-protein coupled receptor 143</fullName>
    </submittedName>
</protein>
<dbReference type="OrthoDB" id="10069455at2759"/>
<dbReference type="GO" id="GO:0050848">
    <property type="term" value="P:regulation of calcium-mediated signaling"/>
    <property type="evidence" value="ECO:0007669"/>
    <property type="project" value="TreeGrafter"/>
</dbReference>
<organism evidence="2 3">
    <name type="scientific">Asbolus verrucosus</name>
    <name type="common">Desert ironclad beetle</name>
    <dbReference type="NCBI Taxonomy" id="1661398"/>
    <lineage>
        <taxon>Eukaryota</taxon>
        <taxon>Metazoa</taxon>
        <taxon>Ecdysozoa</taxon>
        <taxon>Arthropoda</taxon>
        <taxon>Hexapoda</taxon>
        <taxon>Insecta</taxon>
        <taxon>Pterygota</taxon>
        <taxon>Neoptera</taxon>
        <taxon>Endopterygota</taxon>
        <taxon>Coleoptera</taxon>
        <taxon>Polyphaga</taxon>
        <taxon>Cucujiformia</taxon>
        <taxon>Tenebrionidae</taxon>
        <taxon>Pimeliinae</taxon>
        <taxon>Asbolus</taxon>
    </lineage>
</organism>
<comment type="caution">
    <text evidence="2">The sequence shown here is derived from an EMBL/GenBank/DDBJ whole genome shotgun (WGS) entry which is preliminary data.</text>
</comment>
<dbReference type="GO" id="GO:0035240">
    <property type="term" value="F:dopamine binding"/>
    <property type="evidence" value="ECO:0007669"/>
    <property type="project" value="InterPro"/>
</dbReference>
<name>A0A482V9K3_ASBVE</name>
<sequence length="237" mass="27105">MADPTIQTFCCHHGNGTDMAVTVMQEFNTDAYNGALIQYFYTATWIWTLIYAIDMRFILSEQASKTKYYHLAAWILPAILTTTGLSLLYLPDANCHTSVSLTTAVLRILPNYIATYIPIATVMVANPCLYHHSSRDMEYIITSASGQFTSREREILDAIKIKFSALMNPLQALFNCMVYRRWRNGSEKIILPWRKVEGSFPTVHSQHSHDSFNSSVREEIVPLLQNAQSVNGYRNYW</sequence>
<evidence type="ECO:0000256" key="1">
    <source>
        <dbReference type="SAM" id="Phobius"/>
    </source>
</evidence>
<keyword evidence="1" id="KW-0472">Membrane</keyword>
<keyword evidence="1" id="KW-0812">Transmembrane</keyword>
<dbReference type="GO" id="GO:0072544">
    <property type="term" value="F:L-DOPA binding"/>
    <property type="evidence" value="ECO:0007669"/>
    <property type="project" value="InterPro"/>
</dbReference>